<sequence>DVSSLDAAIAEAEENAKRERMRSVMERIVKKEEKGLPNRKRVRFAPLPDKHHALHMPSKRRKTSGEKEGESMRSTVTRELSSMFSPFNVPSTSRSISSPDRRRGNIVEAMRARANQLAQREEKEMEGDETEIKMPFKMPSFVSPKPQPIDEFESDEEGHTIPVPLPPVKPVKKTPAKTTVTPSENGSRAKKRPAPGGKATPVKVYCSRSTFQTAKEAKAAATAARKREQTRVAKLARLKRDLARQLEKSANRWSSAAKSQVEEEDRYWKTTLEVTTLERKDWSGEDRLFSWPEIDNARRKMGIEVEAITRDRRVFLPFVVLVMRWAKTNKARRSIVQVRYAK</sequence>
<feature type="compositionally biased region" description="Polar residues" evidence="1">
    <location>
        <begin position="72"/>
        <end position="98"/>
    </location>
</feature>
<feature type="compositionally biased region" description="Basic residues" evidence="1">
    <location>
        <begin position="52"/>
        <end position="62"/>
    </location>
</feature>
<keyword evidence="3" id="KW-1185">Reference proteome</keyword>
<dbReference type="Proteomes" id="UP001432027">
    <property type="component" value="Unassembled WGS sequence"/>
</dbReference>
<feature type="region of interest" description="Disordered" evidence="1">
    <location>
        <begin position="29"/>
        <end position="103"/>
    </location>
</feature>
<name>A0AAV5SIX0_9BILA</name>
<evidence type="ECO:0000256" key="1">
    <source>
        <dbReference type="SAM" id="MobiDB-lite"/>
    </source>
</evidence>
<feature type="region of interest" description="Disordered" evidence="1">
    <location>
        <begin position="115"/>
        <end position="201"/>
    </location>
</feature>
<comment type="caution">
    <text evidence="2">The sequence shown here is derived from an EMBL/GenBank/DDBJ whole genome shotgun (WGS) entry which is preliminary data.</text>
</comment>
<dbReference type="EMBL" id="BTSX01000002">
    <property type="protein sequence ID" value="GMS82420.1"/>
    <property type="molecule type" value="Genomic_DNA"/>
</dbReference>
<accession>A0AAV5SIX0</accession>
<organism evidence="2 3">
    <name type="scientific">Pristionchus entomophagus</name>
    <dbReference type="NCBI Taxonomy" id="358040"/>
    <lineage>
        <taxon>Eukaryota</taxon>
        <taxon>Metazoa</taxon>
        <taxon>Ecdysozoa</taxon>
        <taxon>Nematoda</taxon>
        <taxon>Chromadorea</taxon>
        <taxon>Rhabditida</taxon>
        <taxon>Rhabditina</taxon>
        <taxon>Diplogasteromorpha</taxon>
        <taxon>Diplogasteroidea</taxon>
        <taxon>Neodiplogasteridae</taxon>
        <taxon>Pristionchus</taxon>
    </lineage>
</organism>
<proteinExistence type="predicted"/>
<evidence type="ECO:0000313" key="3">
    <source>
        <dbReference type="Proteomes" id="UP001432027"/>
    </source>
</evidence>
<feature type="non-terminal residue" evidence="2">
    <location>
        <position position="1"/>
    </location>
</feature>
<reference evidence="2" key="1">
    <citation type="submission" date="2023-10" db="EMBL/GenBank/DDBJ databases">
        <title>Genome assembly of Pristionchus species.</title>
        <authorList>
            <person name="Yoshida K."/>
            <person name="Sommer R.J."/>
        </authorList>
    </citation>
    <scope>NUCLEOTIDE SEQUENCE</scope>
    <source>
        <strain evidence="2">RS0144</strain>
    </source>
</reference>
<gene>
    <name evidence="2" type="ORF">PENTCL1PPCAC_4595</name>
</gene>
<evidence type="ECO:0000313" key="2">
    <source>
        <dbReference type="EMBL" id="GMS82420.1"/>
    </source>
</evidence>
<dbReference type="AlphaFoldDB" id="A0AAV5SIX0"/>
<protein>
    <submittedName>
        <fullName evidence="2">Uncharacterized protein</fullName>
    </submittedName>
</protein>